<dbReference type="AlphaFoldDB" id="B8C2E9"/>
<evidence type="ECO:0000313" key="4">
    <source>
        <dbReference type="Proteomes" id="UP000001449"/>
    </source>
</evidence>
<feature type="coiled-coil region" evidence="1">
    <location>
        <begin position="451"/>
        <end position="485"/>
    </location>
</feature>
<reference evidence="3 4" key="1">
    <citation type="journal article" date="2004" name="Science">
        <title>The genome of the diatom Thalassiosira pseudonana: ecology, evolution, and metabolism.</title>
        <authorList>
            <person name="Armbrust E.V."/>
            <person name="Berges J.A."/>
            <person name="Bowler C."/>
            <person name="Green B.R."/>
            <person name="Martinez D."/>
            <person name="Putnam N.H."/>
            <person name="Zhou S."/>
            <person name="Allen A.E."/>
            <person name="Apt K.E."/>
            <person name="Bechner M."/>
            <person name="Brzezinski M.A."/>
            <person name="Chaal B.K."/>
            <person name="Chiovitti A."/>
            <person name="Davis A.K."/>
            <person name="Demarest M.S."/>
            <person name="Detter J.C."/>
            <person name="Glavina T."/>
            <person name="Goodstein D."/>
            <person name="Hadi M.Z."/>
            <person name="Hellsten U."/>
            <person name="Hildebrand M."/>
            <person name="Jenkins B.D."/>
            <person name="Jurka J."/>
            <person name="Kapitonov V.V."/>
            <person name="Kroger N."/>
            <person name="Lau W.W."/>
            <person name="Lane T.W."/>
            <person name="Larimer F.W."/>
            <person name="Lippmeier J.C."/>
            <person name="Lucas S."/>
            <person name="Medina M."/>
            <person name="Montsant A."/>
            <person name="Obornik M."/>
            <person name="Parker M.S."/>
            <person name="Palenik B."/>
            <person name="Pazour G.J."/>
            <person name="Richardson P.M."/>
            <person name="Rynearson T.A."/>
            <person name="Saito M.A."/>
            <person name="Schwartz D.C."/>
            <person name="Thamatrakoln K."/>
            <person name="Valentin K."/>
            <person name="Vardi A."/>
            <person name="Wilkerson F.P."/>
            <person name="Rokhsar D.S."/>
        </authorList>
    </citation>
    <scope>NUCLEOTIDE SEQUENCE [LARGE SCALE GENOMIC DNA]</scope>
    <source>
        <strain evidence="3 4">CCMP1335</strain>
    </source>
</reference>
<feature type="region of interest" description="Disordered" evidence="2">
    <location>
        <begin position="151"/>
        <end position="211"/>
    </location>
</feature>
<dbReference type="PANTHER" id="PTHR21024:SF0">
    <property type="entry name" value="ELECTRON TRANSFER FLAVOPROTEIN REGULATORY FACTOR 1"/>
    <property type="match status" value="1"/>
</dbReference>
<dbReference type="Proteomes" id="UP000001449">
    <property type="component" value="Chromosome 5"/>
</dbReference>
<reference evidence="3 4" key="2">
    <citation type="journal article" date="2008" name="Nature">
        <title>The Phaeodactylum genome reveals the evolutionary history of diatom genomes.</title>
        <authorList>
            <person name="Bowler C."/>
            <person name="Allen A.E."/>
            <person name="Badger J.H."/>
            <person name="Grimwood J."/>
            <person name="Jabbari K."/>
            <person name="Kuo A."/>
            <person name="Maheswari U."/>
            <person name="Martens C."/>
            <person name="Maumus F."/>
            <person name="Otillar R.P."/>
            <person name="Rayko E."/>
            <person name="Salamov A."/>
            <person name="Vandepoele K."/>
            <person name="Beszteri B."/>
            <person name="Gruber A."/>
            <person name="Heijde M."/>
            <person name="Katinka M."/>
            <person name="Mock T."/>
            <person name="Valentin K."/>
            <person name="Verret F."/>
            <person name="Berges J.A."/>
            <person name="Brownlee C."/>
            <person name="Cadoret J.P."/>
            <person name="Chiovitti A."/>
            <person name="Choi C.J."/>
            <person name="Coesel S."/>
            <person name="De Martino A."/>
            <person name="Detter J.C."/>
            <person name="Durkin C."/>
            <person name="Falciatore A."/>
            <person name="Fournet J."/>
            <person name="Haruta M."/>
            <person name="Huysman M.J."/>
            <person name="Jenkins B.D."/>
            <person name="Jiroutova K."/>
            <person name="Jorgensen R.E."/>
            <person name="Joubert Y."/>
            <person name="Kaplan A."/>
            <person name="Kroger N."/>
            <person name="Kroth P.G."/>
            <person name="La Roche J."/>
            <person name="Lindquist E."/>
            <person name="Lommer M."/>
            <person name="Martin-Jezequel V."/>
            <person name="Lopez P.J."/>
            <person name="Lucas S."/>
            <person name="Mangogna M."/>
            <person name="McGinnis K."/>
            <person name="Medlin L.K."/>
            <person name="Montsant A."/>
            <person name="Oudot-Le Secq M.P."/>
            <person name="Napoli C."/>
            <person name="Obornik M."/>
            <person name="Parker M.S."/>
            <person name="Petit J.L."/>
            <person name="Porcel B.M."/>
            <person name="Poulsen N."/>
            <person name="Robison M."/>
            <person name="Rychlewski L."/>
            <person name="Rynearson T.A."/>
            <person name="Schmutz J."/>
            <person name="Shapiro H."/>
            <person name="Siaut M."/>
            <person name="Stanley M."/>
            <person name="Sussman M.R."/>
            <person name="Taylor A.R."/>
            <person name="Vardi A."/>
            <person name="von Dassow P."/>
            <person name="Vyverman W."/>
            <person name="Willis A."/>
            <person name="Wyrwicz L.S."/>
            <person name="Rokhsar D.S."/>
            <person name="Weissenbach J."/>
            <person name="Armbrust E.V."/>
            <person name="Green B.R."/>
            <person name="Van de Peer Y."/>
            <person name="Grigoriev I.V."/>
        </authorList>
    </citation>
    <scope>NUCLEOTIDE SEQUENCE [LARGE SCALE GENOMIC DNA]</scope>
    <source>
        <strain evidence="3 4">CCMP1335</strain>
    </source>
</reference>
<evidence type="ECO:0000256" key="2">
    <source>
        <dbReference type="SAM" id="MobiDB-lite"/>
    </source>
</evidence>
<dbReference type="RefSeq" id="XP_002290617.1">
    <property type="nucleotide sequence ID" value="XM_002290581.1"/>
</dbReference>
<sequence>MHPLVRDLYKRAITVGRDYPHPEGIEYVRRKWKEALRNPENCKLIEGDSSPEVANVNERIIRKAVGRGRYCDDTILKIKTNFGVLTTLCGLPFHQPNNKMPLPLAFASHRGQKKLEDVLEISNEDSFEEESVSENEEDDDDVDDILALLRGNKSSQSTAGDTTSTGQECKQTDTTGKSAESDWKKQPIVKSPARSRETANHGKEKSEDTYVSLNVSRGNRYNRERSVAISLDSTQTTTLEPDSRAVRSNNNARTTQRFERTDLDGDVFKSLSLEFDKLTTDVKQILDSHSNENNKVLGEFKTGGENTKHHVKQLGSNLSQQLDTLQQSLSSLETKQQFSTEEVSKAYDQLLQRISSSQEEISIICRGIHQLQSAGGNNQLKTIDALVLGVARSQNQLETITSNLKLMTEEMKQNNADDKESLQRLQICAENERATLHGQINDEKSRLANRWSDLEKESDVLHQRKKELEHEKHAMFVEKERLVKERIQLEQAEALFEQRKLAAKDEIQYADAMMASIRKLEAKLHAEMERMVDLSDYVTKKEADAEQKLQRAEELAEQTGVLDSIVRCDTESIQHQREELNQDRMRLVQERVKLLKDRSRGISNTPGRHPMQYSNRVNEAARGFDTMKPALRNKLASLKAELNRLQQDN</sequence>
<evidence type="ECO:0000256" key="1">
    <source>
        <dbReference type="SAM" id="Coils"/>
    </source>
</evidence>
<keyword evidence="1" id="KW-0175">Coiled coil</keyword>
<evidence type="ECO:0000313" key="3">
    <source>
        <dbReference type="EMBL" id="EED92369.1"/>
    </source>
</evidence>
<dbReference type="KEGG" id="tps:THAPSDRAFT_22661"/>
<feature type="compositionally biased region" description="Basic and acidic residues" evidence="2">
    <location>
        <begin position="194"/>
        <end position="208"/>
    </location>
</feature>
<dbReference type="GeneID" id="7446430"/>
<accession>B8C2E9</accession>
<dbReference type="GO" id="GO:0005739">
    <property type="term" value="C:mitochondrion"/>
    <property type="evidence" value="ECO:0000318"/>
    <property type="project" value="GO_Central"/>
</dbReference>
<name>B8C2E9_THAPS</name>
<organism evidence="3 4">
    <name type="scientific">Thalassiosira pseudonana</name>
    <name type="common">Marine diatom</name>
    <name type="synonym">Cyclotella nana</name>
    <dbReference type="NCBI Taxonomy" id="35128"/>
    <lineage>
        <taxon>Eukaryota</taxon>
        <taxon>Sar</taxon>
        <taxon>Stramenopiles</taxon>
        <taxon>Ochrophyta</taxon>
        <taxon>Bacillariophyta</taxon>
        <taxon>Coscinodiscophyceae</taxon>
        <taxon>Thalassiosirophycidae</taxon>
        <taxon>Thalassiosirales</taxon>
        <taxon>Thalassiosiraceae</taxon>
        <taxon>Thalassiosira</taxon>
    </lineage>
</organism>
<proteinExistence type="predicted"/>
<feature type="compositionally biased region" description="Polar residues" evidence="2">
    <location>
        <begin position="152"/>
        <end position="178"/>
    </location>
</feature>
<dbReference type="GO" id="GO:1901856">
    <property type="term" value="P:negative regulation of cellular respiration"/>
    <property type="evidence" value="ECO:0000318"/>
    <property type="project" value="GO_Central"/>
</dbReference>
<dbReference type="PaxDb" id="35128-Thaps22661"/>
<dbReference type="InParanoid" id="B8C2E9"/>
<dbReference type="PANTHER" id="PTHR21024">
    <property type="entry name" value="GROWTH HORMONE-INDUCIBLE SOLUBLE PROTEIN-RELATED"/>
    <property type="match status" value="1"/>
</dbReference>
<dbReference type="InterPro" id="IPR052000">
    <property type="entry name" value="ETFRF1"/>
</dbReference>
<dbReference type="eggNOG" id="ENOG502QZCQ">
    <property type="taxonomic scope" value="Eukaryota"/>
</dbReference>
<dbReference type="GO" id="GO:0090324">
    <property type="term" value="P:negative regulation of oxidative phosphorylation"/>
    <property type="evidence" value="ECO:0007669"/>
    <property type="project" value="InterPro"/>
</dbReference>
<protein>
    <submittedName>
        <fullName evidence="3">Uncharacterized protein</fullName>
    </submittedName>
</protein>
<dbReference type="HOGENOM" id="CLU_422455_0_0_1"/>
<feature type="coiled-coil region" evidence="1">
    <location>
        <begin position="538"/>
        <end position="597"/>
    </location>
</feature>
<keyword evidence="4" id="KW-1185">Reference proteome</keyword>
<dbReference type="EMBL" id="CM000642">
    <property type="protein sequence ID" value="EED92369.1"/>
    <property type="molecule type" value="Genomic_DNA"/>
</dbReference>
<gene>
    <name evidence="3" type="ORF">THAPSDRAFT_22661</name>
</gene>